<feature type="compositionally biased region" description="Basic and acidic residues" evidence="1">
    <location>
        <begin position="57"/>
        <end position="85"/>
    </location>
</feature>
<accession>A0A8W7PVD7</accession>
<organism evidence="2">
    <name type="scientific">Anopheles coluzzii</name>
    <name type="common">African malaria mosquito</name>
    <dbReference type="NCBI Taxonomy" id="1518534"/>
    <lineage>
        <taxon>Eukaryota</taxon>
        <taxon>Metazoa</taxon>
        <taxon>Ecdysozoa</taxon>
        <taxon>Arthropoda</taxon>
        <taxon>Hexapoda</taxon>
        <taxon>Insecta</taxon>
        <taxon>Pterygota</taxon>
        <taxon>Neoptera</taxon>
        <taxon>Endopterygota</taxon>
        <taxon>Diptera</taxon>
        <taxon>Nematocera</taxon>
        <taxon>Culicoidea</taxon>
        <taxon>Culicidae</taxon>
        <taxon>Anophelinae</taxon>
        <taxon>Anopheles</taxon>
    </lineage>
</organism>
<reference evidence="2" key="1">
    <citation type="submission" date="2022-08" db="UniProtKB">
        <authorList>
            <consortium name="EnsemblMetazoa"/>
        </authorList>
    </citation>
    <scope>IDENTIFICATION</scope>
</reference>
<feature type="compositionally biased region" description="Basic and acidic residues" evidence="1">
    <location>
        <begin position="34"/>
        <end position="47"/>
    </location>
</feature>
<dbReference type="Proteomes" id="UP000075882">
    <property type="component" value="Unassembled WGS sequence"/>
</dbReference>
<evidence type="ECO:0000313" key="2">
    <source>
        <dbReference type="EnsemblMetazoa" id="ACOM038244-PA.1"/>
    </source>
</evidence>
<feature type="region of interest" description="Disordered" evidence="1">
    <location>
        <begin position="34"/>
        <end position="138"/>
    </location>
</feature>
<feature type="region of interest" description="Disordered" evidence="1">
    <location>
        <begin position="211"/>
        <end position="235"/>
    </location>
</feature>
<feature type="region of interest" description="Disordered" evidence="1">
    <location>
        <begin position="405"/>
        <end position="429"/>
    </location>
</feature>
<feature type="compositionally biased region" description="Basic and acidic residues" evidence="1">
    <location>
        <begin position="256"/>
        <end position="267"/>
    </location>
</feature>
<sequence length="474" mass="52752">MEDQQKPTPKSEKVFSFLSQDEVEKLRQEEERKIASLGKDRVHQRFGDEEDEDDDNRSDGGDRPPGDKSDINDNNMREESATGRTEEDEQGRVAGGLLTAASPLAKTPISRIPIRTVNAEKRARASNCLPPEYDESKLSPSEIRALRAQKRAAWRQARLKSLENDALQAQIMIQTMAAGLGLHEDSLLNSSSASEGVDGSFSRSALAASNVSPLPAAQSPLPTPPAPSADNNDEHEVETMREKIIMFELEDSSSADSERDGGGKVEAKNGMPTDQADGTGRWLEGSEPAVHQPDQPVQLQTIVEVINPMLSGDGQPNDIAIGRYSDVAYGEEDSLVVDGVEDATDATTPVEYAGRYAYEHGAYESINDKMKHVLRELKQNEKVRQNLSKSLTEEEILALQAQELAEQEEDGLEEEEEEEEDVREQYEEKTGAIGTVFMVRERLINDFYTHQTELAQEQQQQQRKYHQQKLMDDP</sequence>
<dbReference type="EnsemblMetazoa" id="ACOM038244-RA">
    <property type="protein sequence ID" value="ACOM038244-PA.1"/>
    <property type="gene ID" value="ACOM038244"/>
</dbReference>
<dbReference type="AlphaFoldDB" id="A0A8W7PVD7"/>
<feature type="region of interest" description="Disordered" evidence="1">
    <location>
        <begin position="249"/>
        <end position="292"/>
    </location>
</feature>
<dbReference type="VEuPathDB" id="VectorBase:ACON2_030142"/>
<feature type="compositionally biased region" description="Acidic residues" evidence="1">
    <location>
        <begin position="405"/>
        <end position="422"/>
    </location>
</feature>
<proteinExistence type="predicted"/>
<feature type="region of interest" description="Disordered" evidence="1">
    <location>
        <begin position="454"/>
        <end position="474"/>
    </location>
</feature>
<name>A0A8W7PVD7_ANOCL</name>
<evidence type="ECO:0008006" key="3">
    <source>
        <dbReference type="Google" id="ProtNLM"/>
    </source>
</evidence>
<evidence type="ECO:0000256" key="1">
    <source>
        <dbReference type="SAM" id="MobiDB-lite"/>
    </source>
</evidence>
<protein>
    <recommendedName>
        <fullName evidence="3">Scribbled</fullName>
    </recommendedName>
</protein>